<keyword evidence="3" id="KW-1185">Reference proteome</keyword>
<reference evidence="3" key="1">
    <citation type="journal article" date="2021" name="Elife">
        <title>Highly contiguous assemblies of 101 drosophilid genomes.</title>
        <authorList>
            <person name="Kim B.Y."/>
            <person name="Wang J.R."/>
            <person name="Miller D.E."/>
            <person name="Barmina O."/>
            <person name="Delaney E."/>
            <person name="Thompson A."/>
            <person name="Comeault A.A."/>
            <person name="Peede D."/>
            <person name="D'Agostino E.R."/>
            <person name="Pelaez J."/>
            <person name="Aguilar J.M."/>
            <person name="Haji D."/>
            <person name="Matsunaga T."/>
            <person name="Armstrong E.E."/>
            <person name="Zych M."/>
            <person name="Ogawa Y."/>
            <person name="Stamenkovic-Radak M."/>
            <person name="Jelic M."/>
            <person name="Veselinovic M.S."/>
            <person name="Tanaskovic M."/>
            <person name="Eric P."/>
            <person name="Gao J.J."/>
            <person name="Katoh T.K."/>
            <person name="Toda M.J."/>
            <person name="Watabe H."/>
            <person name="Watada M."/>
            <person name="Davis J.S."/>
            <person name="Moyle L.C."/>
            <person name="Manoli G."/>
            <person name="Bertolini E."/>
            <person name="Kostal V."/>
            <person name="Hawley R.S."/>
            <person name="Takahashi A."/>
            <person name="Jones C.D."/>
            <person name="Price D.K."/>
            <person name="Whiteman N."/>
            <person name="Kopp A."/>
            <person name="Matute D.R."/>
            <person name="Petrov D.A."/>
        </authorList>
    </citation>
    <scope>NUCLEOTIDE SEQUENCE [LARGE SCALE GENOMIC DNA]</scope>
</reference>
<dbReference type="GeneID" id="108053772"/>
<evidence type="ECO:0000313" key="3">
    <source>
        <dbReference type="Proteomes" id="UP001652680"/>
    </source>
</evidence>
<reference evidence="4 5" key="2">
    <citation type="submission" date="2025-04" db="UniProtKB">
        <authorList>
            <consortium name="RefSeq"/>
        </authorList>
    </citation>
    <scope>IDENTIFICATION</scope>
</reference>
<sequence>MFGTVRFLSLRKFNRILQLRVLSQQSVNLPSRKSCNSSPKKNGISFKGLSKNILYGQALQFNRRHFSDKFTEKGRGDELNYFLKLGNEQFIKLRKNRIQEITNSIEALENEVKKLEKQTSRRAMKLKENLLKEINDLKEMLERFKDTLEKENKE</sequence>
<proteinExistence type="predicted"/>
<gene>
    <name evidence="4 5" type="primary">LOC108053772</name>
    <name evidence="2" type="synonym">108053772</name>
</gene>
<feature type="coiled-coil region" evidence="1">
    <location>
        <begin position="91"/>
        <end position="154"/>
    </location>
</feature>
<reference evidence="2" key="3">
    <citation type="submission" date="2025-05" db="UniProtKB">
        <authorList>
            <consortium name="EnsemblMetazoa"/>
        </authorList>
    </citation>
    <scope>IDENTIFICATION</scope>
</reference>
<evidence type="ECO:0000313" key="4">
    <source>
        <dbReference type="RefSeq" id="XP_016991981.1"/>
    </source>
</evidence>
<evidence type="ECO:0000313" key="5">
    <source>
        <dbReference type="RefSeq" id="XP_016991982.1"/>
    </source>
</evidence>
<dbReference type="EnsemblMetazoa" id="XM_017136493.2">
    <property type="protein sequence ID" value="XP_016991982.1"/>
    <property type="gene ID" value="LOC108053772"/>
</dbReference>
<dbReference type="RefSeq" id="XP_016991981.1">
    <property type="nucleotide sequence ID" value="XM_017136492.1"/>
</dbReference>
<keyword evidence="1" id="KW-0175">Coiled coil</keyword>
<dbReference type="RefSeq" id="XP_016991982.1">
    <property type="nucleotide sequence ID" value="XM_017136493.1"/>
</dbReference>
<evidence type="ECO:0000256" key="1">
    <source>
        <dbReference type="SAM" id="Coils"/>
    </source>
</evidence>
<evidence type="ECO:0000313" key="2">
    <source>
        <dbReference type="EnsemblMetazoa" id="XP_016991982.1"/>
    </source>
</evidence>
<protein>
    <submittedName>
        <fullName evidence="4 5">Uncharacterized protein LOC108053772 isoform X1</fullName>
    </submittedName>
</protein>
<dbReference type="Proteomes" id="UP001652680">
    <property type="component" value="Unassembled WGS sequence"/>
</dbReference>
<dbReference type="AlphaFoldDB" id="A0A6P4FQH7"/>
<organism evidence="5">
    <name type="scientific">Drosophila rhopaloa</name>
    <name type="common">Fruit fly</name>
    <dbReference type="NCBI Taxonomy" id="1041015"/>
    <lineage>
        <taxon>Eukaryota</taxon>
        <taxon>Metazoa</taxon>
        <taxon>Ecdysozoa</taxon>
        <taxon>Arthropoda</taxon>
        <taxon>Hexapoda</taxon>
        <taxon>Insecta</taxon>
        <taxon>Pterygota</taxon>
        <taxon>Neoptera</taxon>
        <taxon>Endopterygota</taxon>
        <taxon>Diptera</taxon>
        <taxon>Brachycera</taxon>
        <taxon>Muscomorpha</taxon>
        <taxon>Ephydroidea</taxon>
        <taxon>Drosophilidae</taxon>
        <taxon>Drosophila</taxon>
        <taxon>Sophophora</taxon>
    </lineage>
</organism>
<dbReference type="OrthoDB" id="7857997at2759"/>
<name>A0A6P4FQH7_DRORH</name>
<accession>A0A6P4FQH7</accession>